<evidence type="ECO:0000256" key="3">
    <source>
        <dbReference type="ARBA" id="ARBA00011902"/>
    </source>
</evidence>
<dbReference type="GO" id="GO:0043235">
    <property type="term" value="C:receptor complex"/>
    <property type="evidence" value="ECO:0007669"/>
    <property type="project" value="TreeGrafter"/>
</dbReference>
<dbReference type="GO" id="GO:0043066">
    <property type="term" value="P:negative regulation of apoptotic process"/>
    <property type="evidence" value="ECO:0007669"/>
    <property type="project" value="TreeGrafter"/>
</dbReference>
<keyword evidence="8 12" id="KW-0472">Membrane</keyword>
<name>A0A914DTU4_9BILA</name>
<evidence type="ECO:0000313" key="14">
    <source>
        <dbReference type="Proteomes" id="UP000887540"/>
    </source>
</evidence>
<dbReference type="InterPro" id="IPR017441">
    <property type="entry name" value="Protein_kinase_ATP_BS"/>
</dbReference>
<evidence type="ECO:0000259" key="13">
    <source>
        <dbReference type="PROSITE" id="PS50011"/>
    </source>
</evidence>
<proteinExistence type="predicted"/>
<keyword evidence="5 11" id="KW-0547">Nucleotide-binding</keyword>
<dbReference type="GO" id="GO:0008284">
    <property type="term" value="P:positive regulation of cell population proliferation"/>
    <property type="evidence" value="ECO:0007669"/>
    <property type="project" value="TreeGrafter"/>
</dbReference>
<dbReference type="GO" id="GO:0007169">
    <property type="term" value="P:cell surface receptor protein tyrosine kinase signaling pathway"/>
    <property type="evidence" value="ECO:0007669"/>
    <property type="project" value="TreeGrafter"/>
</dbReference>
<evidence type="ECO:0000256" key="1">
    <source>
        <dbReference type="ARBA" id="ARBA00004167"/>
    </source>
</evidence>
<dbReference type="CDD" id="cd00192">
    <property type="entry name" value="PTKc"/>
    <property type="match status" value="1"/>
</dbReference>
<dbReference type="Pfam" id="PF07714">
    <property type="entry name" value="PK_Tyr_Ser-Thr"/>
    <property type="match status" value="1"/>
</dbReference>
<dbReference type="InterPro" id="IPR001245">
    <property type="entry name" value="Ser-Thr/Tyr_kinase_cat_dom"/>
</dbReference>
<evidence type="ECO:0000313" key="15">
    <source>
        <dbReference type="WBParaSite" id="ACRNAN_scaffold3745.g12991.t1"/>
    </source>
</evidence>
<dbReference type="PROSITE" id="PS00107">
    <property type="entry name" value="PROTEIN_KINASE_ATP"/>
    <property type="match status" value="1"/>
</dbReference>
<dbReference type="SUPFAM" id="SSF56112">
    <property type="entry name" value="Protein kinase-like (PK-like)"/>
    <property type="match status" value="1"/>
</dbReference>
<evidence type="ECO:0000256" key="10">
    <source>
        <dbReference type="ARBA" id="ARBA00051243"/>
    </source>
</evidence>
<feature type="domain" description="Protein kinase" evidence="13">
    <location>
        <begin position="388"/>
        <end position="655"/>
    </location>
</feature>
<dbReference type="InterPro" id="IPR050122">
    <property type="entry name" value="RTK"/>
</dbReference>
<dbReference type="PROSITE" id="PS00109">
    <property type="entry name" value="PROTEIN_KINASE_TYR"/>
    <property type="match status" value="1"/>
</dbReference>
<keyword evidence="6" id="KW-0418">Kinase</keyword>
<dbReference type="InterPro" id="IPR020635">
    <property type="entry name" value="Tyr_kinase_cat_dom"/>
</dbReference>
<dbReference type="GO" id="GO:0061564">
    <property type="term" value="P:axon development"/>
    <property type="evidence" value="ECO:0007669"/>
    <property type="project" value="UniProtKB-ARBA"/>
</dbReference>
<dbReference type="AlphaFoldDB" id="A0A914DTU4"/>
<dbReference type="GO" id="GO:0012505">
    <property type="term" value="C:endomembrane system"/>
    <property type="evidence" value="ECO:0007669"/>
    <property type="project" value="UniProtKB-SubCell"/>
</dbReference>
<evidence type="ECO:0000256" key="8">
    <source>
        <dbReference type="ARBA" id="ARBA00023136"/>
    </source>
</evidence>
<dbReference type="GO" id="GO:0004714">
    <property type="term" value="F:transmembrane receptor protein tyrosine kinase activity"/>
    <property type="evidence" value="ECO:0007669"/>
    <property type="project" value="UniProtKB-EC"/>
</dbReference>
<dbReference type="PANTHER" id="PTHR24416">
    <property type="entry name" value="TYROSINE-PROTEIN KINASE RECEPTOR"/>
    <property type="match status" value="1"/>
</dbReference>
<evidence type="ECO:0000256" key="6">
    <source>
        <dbReference type="ARBA" id="ARBA00022777"/>
    </source>
</evidence>
<dbReference type="Proteomes" id="UP000887540">
    <property type="component" value="Unplaced"/>
</dbReference>
<evidence type="ECO:0000256" key="7">
    <source>
        <dbReference type="ARBA" id="ARBA00022840"/>
    </source>
</evidence>
<dbReference type="WBParaSite" id="ACRNAN_scaffold3745.g12991.t1">
    <property type="protein sequence ID" value="ACRNAN_scaffold3745.g12991.t1"/>
    <property type="gene ID" value="ACRNAN_scaffold3745.g12991"/>
</dbReference>
<evidence type="ECO:0000256" key="12">
    <source>
        <dbReference type="SAM" id="Phobius"/>
    </source>
</evidence>
<keyword evidence="12" id="KW-1133">Transmembrane helix</keyword>
<reference evidence="15" key="1">
    <citation type="submission" date="2022-11" db="UniProtKB">
        <authorList>
            <consortium name="WormBaseParasite"/>
        </authorList>
    </citation>
    <scope>IDENTIFICATION</scope>
</reference>
<dbReference type="PANTHER" id="PTHR24416:SF566">
    <property type="entry name" value="EPIDERMAL GROWTH FACTOR RECEPTOR"/>
    <property type="match status" value="1"/>
</dbReference>
<keyword evidence="9" id="KW-0829">Tyrosine-protein kinase</keyword>
<evidence type="ECO:0000256" key="9">
    <source>
        <dbReference type="ARBA" id="ARBA00023137"/>
    </source>
</evidence>
<dbReference type="Gene3D" id="3.30.200.20">
    <property type="entry name" value="Phosphorylase Kinase, domain 1"/>
    <property type="match status" value="1"/>
</dbReference>
<keyword evidence="12" id="KW-0812">Transmembrane</keyword>
<keyword evidence="14" id="KW-1185">Reference proteome</keyword>
<comment type="subcellular location">
    <subcellularLocation>
        <location evidence="2">Endomembrane system</location>
    </subcellularLocation>
    <subcellularLocation>
        <location evidence="1">Membrane</location>
        <topology evidence="1">Single-pass membrane protein</topology>
    </subcellularLocation>
</comment>
<dbReference type="Gene3D" id="1.10.510.10">
    <property type="entry name" value="Transferase(Phosphotransferase) domain 1"/>
    <property type="match status" value="1"/>
</dbReference>
<protein>
    <recommendedName>
        <fullName evidence="3">receptor protein-tyrosine kinase</fullName>
        <ecNumber evidence="3">2.7.10.1</ecNumber>
    </recommendedName>
</protein>
<dbReference type="InterPro" id="IPR000719">
    <property type="entry name" value="Prot_kinase_dom"/>
</dbReference>
<dbReference type="GO" id="GO:0005524">
    <property type="term" value="F:ATP binding"/>
    <property type="evidence" value="ECO:0007669"/>
    <property type="project" value="UniProtKB-UniRule"/>
</dbReference>
<evidence type="ECO:0000256" key="2">
    <source>
        <dbReference type="ARBA" id="ARBA00004308"/>
    </source>
</evidence>
<comment type="catalytic activity">
    <reaction evidence="10">
        <text>L-tyrosyl-[protein] + ATP = O-phospho-L-tyrosyl-[protein] + ADP + H(+)</text>
        <dbReference type="Rhea" id="RHEA:10596"/>
        <dbReference type="Rhea" id="RHEA-COMP:10136"/>
        <dbReference type="Rhea" id="RHEA-COMP:20101"/>
        <dbReference type="ChEBI" id="CHEBI:15378"/>
        <dbReference type="ChEBI" id="CHEBI:30616"/>
        <dbReference type="ChEBI" id="CHEBI:46858"/>
        <dbReference type="ChEBI" id="CHEBI:61978"/>
        <dbReference type="ChEBI" id="CHEBI:456216"/>
        <dbReference type="EC" id="2.7.10.1"/>
    </reaction>
</comment>
<dbReference type="SMART" id="SM00219">
    <property type="entry name" value="TyrKc"/>
    <property type="match status" value="1"/>
</dbReference>
<keyword evidence="4" id="KW-0808">Transferase</keyword>
<evidence type="ECO:0000256" key="5">
    <source>
        <dbReference type="ARBA" id="ARBA00022741"/>
    </source>
</evidence>
<organism evidence="14 15">
    <name type="scientific">Acrobeloides nanus</name>
    <dbReference type="NCBI Taxonomy" id="290746"/>
    <lineage>
        <taxon>Eukaryota</taxon>
        <taxon>Metazoa</taxon>
        <taxon>Ecdysozoa</taxon>
        <taxon>Nematoda</taxon>
        <taxon>Chromadorea</taxon>
        <taxon>Rhabditida</taxon>
        <taxon>Tylenchina</taxon>
        <taxon>Cephalobomorpha</taxon>
        <taxon>Cephaloboidea</taxon>
        <taxon>Cephalobidae</taxon>
        <taxon>Acrobeloides</taxon>
    </lineage>
</organism>
<feature type="transmembrane region" description="Helical" evidence="12">
    <location>
        <begin position="333"/>
        <end position="353"/>
    </location>
</feature>
<dbReference type="EC" id="2.7.10.1" evidence="3"/>
<accession>A0A914DTU4</accession>
<evidence type="ECO:0000256" key="4">
    <source>
        <dbReference type="ARBA" id="ARBA00022679"/>
    </source>
</evidence>
<sequence>MKICEYSSFLFILSLNEVFIIIYSQCAFQYYKDETKEVSDGCTLCATKESYCIDTTIYRCESGSFTEVVCQPNEICVISSICNSSCRLAPSICSVEQAPDSISECRLSNTGLLRKYKRANIAGPLIVEGCKFCKGRNAITRKFGTCTTNDTVHKTEQCASGNVCIQTGCEVKCEPLKYGCFLKIEPSSNETEQHPFKPIGCNTCQRDPYKISSCVEGNLAYKFVETPCPTGTRCVQVDECEANCELVDQTPCEVENKHEKKDYKPDGCVFCKDEKVDEVYTCKGRDGMQISRCTNDEQCSEVEECRAKCQNNHSSIIISNKPTSATVDQNVSFLFYKLAIIILFIFLALSTLLQHHRLTKLKKKVKIFIAEKQANMNELVLIKANELDISKKNVGGGEFGNVFFGKYLNNSKRIPVAVKILKGVEEQELIKEAGIMAQLDHPHLTKLFGICLAEGIKIVSPLRPLGSLENYLKKNHDYLEPKELVLYCYQIASAMDYLVSRHIIHRDLATRNVLVKKRDHIEVTDFGLSAVLHQNLILPSKMPYRWVAMELLGQPRDKALYSEATDVWSFGVTCWEILTFARIPYEGVRLDGPNVLASLYTYLKNGNRLIRPVNCSLELYQTLLLCWAPNPITRHNFKVLREQFEAYKEDPHKYVTTQKNVRVVETIVDEDGYFGKESTSFYKKLKNSGSDEIPKINEEERSSIGVNRMTVTYL</sequence>
<dbReference type="GO" id="GO:0048680">
    <property type="term" value="P:positive regulation of axon regeneration"/>
    <property type="evidence" value="ECO:0007669"/>
    <property type="project" value="UniProtKB-ARBA"/>
</dbReference>
<dbReference type="PRINTS" id="PR00109">
    <property type="entry name" value="TYRKINASE"/>
</dbReference>
<dbReference type="InterPro" id="IPR008266">
    <property type="entry name" value="Tyr_kinase_AS"/>
</dbReference>
<dbReference type="FunFam" id="1.10.510.10:FF:001512">
    <property type="entry name" value="Receptor tyrosine-protein kinase erbB-2"/>
    <property type="match status" value="1"/>
</dbReference>
<feature type="binding site" evidence="11">
    <location>
        <position position="419"/>
    </location>
    <ligand>
        <name>ATP</name>
        <dbReference type="ChEBI" id="CHEBI:30616"/>
    </ligand>
</feature>
<dbReference type="PROSITE" id="PS50011">
    <property type="entry name" value="PROTEIN_KINASE_DOM"/>
    <property type="match status" value="1"/>
</dbReference>
<keyword evidence="7 11" id="KW-0067">ATP-binding</keyword>
<dbReference type="InterPro" id="IPR011009">
    <property type="entry name" value="Kinase-like_dom_sf"/>
</dbReference>
<dbReference type="GO" id="GO:0009925">
    <property type="term" value="C:basal plasma membrane"/>
    <property type="evidence" value="ECO:0007669"/>
    <property type="project" value="TreeGrafter"/>
</dbReference>
<evidence type="ECO:0000256" key="11">
    <source>
        <dbReference type="PROSITE-ProRule" id="PRU10141"/>
    </source>
</evidence>